<dbReference type="Pfam" id="PF03364">
    <property type="entry name" value="Polyketide_cyc"/>
    <property type="match status" value="1"/>
</dbReference>
<accession>A0ABX8WQA5</accession>
<dbReference type="PANTHER" id="PTHR12901:SF10">
    <property type="entry name" value="COENZYME Q-BINDING PROTEIN COQ10, MITOCHONDRIAL"/>
    <property type="match status" value="1"/>
</dbReference>
<dbReference type="PANTHER" id="PTHR12901">
    <property type="entry name" value="SPERM PROTEIN HOMOLOG"/>
    <property type="match status" value="1"/>
</dbReference>
<name>A0ABX8WQA5_9GAMM</name>
<gene>
    <name evidence="4" type="ORF">H8L67_06020</name>
</gene>
<protein>
    <submittedName>
        <fullName evidence="4">Type II toxin-antitoxin system RatA family toxin</fullName>
    </submittedName>
</protein>
<feature type="domain" description="Coenzyme Q-binding protein COQ10 START" evidence="3">
    <location>
        <begin position="11"/>
        <end position="135"/>
    </location>
</feature>
<comment type="similarity">
    <text evidence="1">Belongs to the ribosome association toxin RatA family.</text>
</comment>
<organism evidence="4 5">
    <name type="scientific">Lysobacter soyae</name>
    <dbReference type="NCBI Taxonomy" id="2764185"/>
    <lineage>
        <taxon>Bacteria</taxon>
        <taxon>Pseudomonadati</taxon>
        <taxon>Pseudomonadota</taxon>
        <taxon>Gammaproteobacteria</taxon>
        <taxon>Lysobacterales</taxon>
        <taxon>Lysobacteraceae</taxon>
        <taxon>Lysobacter</taxon>
    </lineage>
</organism>
<keyword evidence="2" id="KW-1277">Toxin-antitoxin system</keyword>
<dbReference type="InterPro" id="IPR023393">
    <property type="entry name" value="START-like_dom_sf"/>
</dbReference>
<evidence type="ECO:0000256" key="1">
    <source>
        <dbReference type="ARBA" id="ARBA00008918"/>
    </source>
</evidence>
<dbReference type="InterPro" id="IPR044996">
    <property type="entry name" value="COQ10-like"/>
</dbReference>
<evidence type="ECO:0000313" key="4">
    <source>
        <dbReference type="EMBL" id="QYR52177.1"/>
    </source>
</evidence>
<dbReference type="InterPro" id="IPR005031">
    <property type="entry name" value="COQ10_START"/>
</dbReference>
<evidence type="ECO:0000259" key="3">
    <source>
        <dbReference type="Pfam" id="PF03364"/>
    </source>
</evidence>
<dbReference type="Proteomes" id="UP000824755">
    <property type="component" value="Chromosome"/>
</dbReference>
<dbReference type="SUPFAM" id="SSF55961">
    <property type="entry name" value="Bet v1-like"/>
    <property type="match status" value="1"/>
</dbReference>
<reference evidence="4 5" key="1">
    <citation type="submission" date="2021-08" db="EMBL/GenBank/DDBJ databases">
        <title>Lysobacter sp. strain CJ11 Genome sequencing and assembly.</title>
        <authorList>
            <person name="Kim I."/>
        </authorList>
    </citation>
    <scope>NUCLEOTIDE SEQUENCE [LARGE SCALE GENOMIC DNA]</scope>
    <source>
        <strain evidence="4 5">CJ11</strain>
    </source>
</reference>
<dbReference type="EMBL" id="CP080544">
    <property type="protein sequence ID" value="QYR52177.1"/>
    <property type="molecule type" value="Genomic_DNA"/>
</dbReference>
<dbReference type="Gene3D" id="3.30.530.20">
    <property type="match status" value="1"/>
</dbReference>
<evidence type="ECO:0000313" key="5">
    <source>
        <dbReference type="Proteomes" id="UP000824755"/>
    </source>
</evidence>
<sequence>MTTKIERSALVSHSAEQMFDLIDAIEDYPGRFGWCKGAQVIERAQDRVVARLDVGISAFKTWFKTENTLDRPHQISMHLLEGPFKALEGVWRFKALSETACKVTLELQFEPMSSLMEGVLKLGLQAMADQMVNDFVRVANTESAA</sequence>
<dbReference type="RefSeq" id="WP_220378964.1">
    <property type="nucleotide sequence ID" value="NZ_CP080544.1"/>
</dbReference>
<evidence type="ECO:0000256" key="2">
    <source>
        <dbReference type="ARBA" id="ARBA00022649"/>
    </source>
</evidence>
<proteinExistence type="inferred from homology"/>
<keyword evidence="5" id="KW-1185">Reference proteome</keyword>
<dbReference type="CDD" id="cd07813">
    <property type="entry name" value="COQ10p_like"/>
    <property type="match status" value="1"/>
</dbReference>